<dbReference type="InterPro" id="IPR050807">
    <property type="entry name" value="TransReg_Diox_bact_type"/>
</dbReference>
<evidence type="ECO:0000313" key="3">
    <source>
        <dbReference type="EMBL" id="RAG80975.1"/>
    </source>
</evidence>
<evidence type="ECO:0000259" key="2">
    <source>
        <dbReference type="PROSITE" id="PS50943"/>
    </source>
</evidence>
<dbReference type="Proteomes" id="UP000248889">
    <property type="component" value="Unassembled WGS sequence"/>
</dbReference>
<sequence length="391" mass="42460">MPPRNPDTVGARIAAARRLKRLDQAQLAAAAHVSTSTIKKIEQGSRQPGDLVLEAIADALDVDPEQLLGNGSLTSSRVHATIPALRAAIDAYDLPDDGPVRSLRELRDAAAGLEQQRLDSQYAQLTRTLAELSRAVHTLQGLERQQAAALLASAYRSAADAVVYKFRYHDLSVRLIELMRWAARLAEDPALDATAAYVRMETFFAAGQPQSLATGLRTLEAAIDAAPADATRQVTAAVGALHMRAAVAAGRVRDDDRARTHLAGATRCAEAVPEGVYAGTAFGADSFHVHQVAVAVELGDATTVLNAARTWKPPFRLPAERRSHFYIDIARAQLWQNLQDDAFESLQVARRIAPQHVREHGLVHQTLKSLLRTKRSGRDSLIGFAEWAHVV</sequence>
<dbReference type="GO" id="GO:0003700">
    <property type="term" value="F:DNA-binding transcription factor activity"/>
    <property type="evidence" value="ECO:0007669"/>
    <property type="project" value="TreeGrafter"/>
</dbReference>
<dbReference type="PANTHER" id="PTHR46797">
    <property type="entry name" value="HTH-TYPE TRANSCRIPTIONAL REGULATOR"/>
    <property type="match status" value="1"/>
</dbReference>
<protein>
    <submittedName>
        <fullName evidence="3">Transcriptional regulator</fullName>
    </submittedName>
</protein>
<proteinExistence type="predicted"/>
<dbReference type="GO" id="GO:0005829">
    <property type="term" value="C:cytosol"/>
    <property type="evidence" value="ECO:0007669"/>
    <property type="project" value="TreeGrafter"/>
</dbReference>
<dbReference type="RefSeq" id="WP_111507329.1">
    <property type="nucleotide sequence ID" value="NZ_QKYN01000185.1"/>
</dbReference>
<dbReference type="CDD" id="cd00093">
    <property type="entry name" value="HTH_XRE"/>
    <property type="match status" value="1"/>
</dbReference>
<dbReference type="OrthoDB" id="3504495at2"/>
<evidence type="ECO:0000313" key="4">
    <source>
        <dbReference type="Proteomes" id="UP000248889"/>
    </source>
</evidence>
<feature type="domain" description="HTH cro/C1-type" evidence="2">
    <location>
        <begin position="13"/>
        <end position="67"/>
    </location>
</feature>
<organism evidence="3 4">
    <name type="scientific">Streptacidiphilus pinicola</name>
    <dbReference type="NCBI Taxonomy" id="2219663"/>
    <lineage>
        <taxon>Bacteria</taxon>
        <taxon>Bacillati</taxon>
        <taxon>Actinomycetota</taxon>
        <taxon>Actinomycetes</taxon>
        <taxon>Kitasatosporales</taxon>
        <taxon>Streptomycetaceae</taxon>
        <taxon>Streptacidiphilus</taxon>
    </lineage>
</organism>
<keyword evidence="4" id="KW-1185">Reference proteome</keyword>
<keyword evidence="1" id="KW-0238">DNA-binding</keyword>
<dbReference type="InterPro" id="IPR001387">
    <property type="entry name" value="Cro/C1-type_HTH"/>
</dbReference>
<dbReference type="SUPFAM" id="SSF47413">
    <property type="entry name" value="lambda repressor-like DNA-binding domains"/>
    <property type="match status" value="1"/>
</dbReference>
<dbReference type="PANTHER" id="PTHR46797:SF1">
    <property type="entry name" value="METHYLPHOSPHONATE SYNTHASE"/>
    <property type="match status" value="1"/>
</dbReference>
<accession>A0A2X0JVN5</accession>
<reference evidence="3 4" key="1">
    <citation type="submission" date="2018-06" db="EMBL/GenBank/DDBJ databases">
        <title>Streptacidiphilus pinicola sp. nov., isolated from pine grove soil.</title>
        <authorList>
            <person name="Roh S.G."/>
            <person name="Park S."/>
            <person name="Kim M.-K."/>
            <person name="Yun B.-R."/>
            <person name="Park J."/>
            <person name="Kim M.J."/>
            <person name="Kim Y.S."/>
            <person name="Kim S.B."/>
        </authorList>
    </citation>
    <scope>NUCLEOTIDE SEQUENCE [LARGE SCALE GENOMIC DNA]</scope>
    <source>
        <strain evidence="3 4">MMS16-CNU450</strain>
    </source>
</reference>
<comment type="caution">
    <text evidence="3">The sequence shown here is derived from an EMBL/GenBank/DDBJ whole genome shotgun (WGS) entry which is preliminary data.</text>
</comment>
<gene>
    <name evidence="3" type="ORF">DN069_35255</name>
</gene>
<dbReference type="PROSITE" id="PS50943">
    <property type="entry name" value="HTH_CROC1"/>
    <property type="match status" value="1"/>
</dbReference>
<dbReference type="SMART" id="SM00530">
    <property type="entry name" value="HTH_XRE"/>
    <property type="match status" value="1"/>
</dbReference>
<evidence type="ECO:0000256" key="1">
    <source>
        <dbReference type="ARBA" id="ARBA00023125"/>
    </source>
</evidence>
<dbReference type="EMBL" id="QKYN01000185">
    <property type="protein sequence ID" value="RAG80975.1"/>
    <property type="molecule type" value="Genomic_DNA"/>
</dbReference>
<dbReference type="Pfam" id="PF01381">
    <property type="entry name" value="HTH_3"/>
    <property type="match status" value="1"/>
</dbReference>
<name>A0A2X0JVN5_9ACTN</name>
<dbReference type="AlphaFoldDB" id="A0A2X0JVN5"/>
<dbReference type="Gene3D" id="1.10.260.40">
    <property type="entry name" value="lambda repressor-like DNA-binding domains"/>
    <property type="match status" value="1"/>
</dbReference>
<dbReference type="InterPro" id="IPR010982">
    <property type="entry name" value="Lambda_DNA-bd_dom_sf"/>
</dbReference>
<dbReference type="GO" id="GO:0003677">
    <property type="term" value="F:DNA binding"/>
    <property type="evidence" value="ECO:0007669"/>
    <property type="project" value="UniProtKB-KW"/>
</dbReference>